<dbReference type="PANTHER" id="PTHR21064:SF6">
    <property type="entry name" value="AMINOGLYCOSIDE PHOSPHOTRANSFERASE DOMAIN-CONTAINING PROTEIN"/>
    <property type="match status" value="1"/>
</dbReference>
<dbReference type="NCBIfam" id="NF003558">
    <property type="entry name" value="PRK05231.1"/>
    <property type="match status" value="1"/>
</dbReference>
<reference evidence="11 12" key="1">
    <citation type="submission" date="2014-03" db="EMBL/GenBank/DDBJ databases">
        <title>Genome of Polynucleobacter strain MWH-MoK4.</title>
        <authorList>
            <person name="Hahn M.W."/>
        </authorList>
    </citation>
    <scope>NUCLEOTIDE SEQUENCE [LARGE SCALE GENOMIC DNA]</scope>
    <source>
        <strain evidence="11 12">MWH-MoK4</strain>
    </source>
</reference>
<dbReference type="KEGG" id="pdq:CL55_00017080"/>
<keyword evidence="3 8" id="KW-0791">Threonine biosynthesis</keyword>
<keyword evidence="1 8" id="KW-0028">Amino-acid biosynthesis</keyword>
<dbReference type="AlphaFoldDB" id="A0A0E3ZMN2"/>
<keyword evidence="5 8" id="KW-0418">Kinase</keyword>
<gene>
    <name evidence="8" type="primary">thrB</name>
    <name evidence="11" type="ORF">CL55_00017080</name>
</gene>
<keyword evidence="6 8" id="KW-0067">ATP-binding</keyword>
<protein>
    <recommendedName>
        <fullName evidence="8 9">Homoserine kinase</fullName>
        <shortName evidence="8">HK</shortName>
        <shortName evidence="8">HSK</shortName>
        <ecNumber evidence="8 9">2.7.1.39</ecNumber>
    </recommendedName>
</protein>
<organism evidence="11 12">
    <name type="scientific">Polynucleobacter duraquae</name>
    <dbReference type="NCBI Taxonomy" id="1835254"/>
    <lineage>
        <taxon>Bacteria</taxon>
        <taxon>Pseudomonadati</taxon>
        <taxon>Pseudomonadota</taxon>
        <taxon>Betaproteobacteria</taxon>
        <taxon>Burkholderiales</taxon>
        <taxon>Burkholderiaceae</taxon>
        <taxon>Polynucleobacter</taxon>
    </lineage>
</organism>
<dbReference type="NCBIfam" id="TIGR00938">
    <property type="entry name" value="thrB_alt"/>
    <property type="match status" value="1"/>
</dbReference>
<evidence type="ECO:0000256" key="1">
    <source>
        <dbReference type="ARBA" id="ARBA00022605"/>
    </source>
</evidence>
<evidence type="ECO:0000256" key="9">
    <source>
        <dbReference type="NCBIfam" id="TIGR00938"/>
    </source>
</evidence>
<evidence type="ECO:0000256" key="6">
    <source>
        <dbReference type="ARBA" id="ARBA00022840"/>
    </source>
</evidence>
<dbReference type="OrthoDB" id="9777460at2"/>
<evidence type="ECO:0000256" key="4">
    <source>
        <dbReference type="ARBA" id="ARBA00022741"/>
    </source>
</evidence>
<evidence type="ECO:0000313" key="11">
    <source>
        <dbReference type="EMBL" id="AKD26041.1"/>
    </source>
</evidence>
<dbReference type="InterPro" id="IPR050249">
    <property type="entry name" value="Pseudomonas-type_ThrB"/>
</dbReference>
<dbReference type="InterPro" id="IPR005280">
    <property type="entry name" value="Homoserine_kinase_II"/>
</dbReference>
<dbReference type="EC" id="2.7.1.39" evidence="8 9"/>
<keyword evidence="4 8" id="KW-0547">Nucleotide-binding</keyword>
<dbReference type="Gene3D" id="3.90.1200.10">
    <property type="match status" value="1"/>
</dbReference>
<evidence type="ECO:0000256" key="3">
    <source>
        <dbReference type="ARBA" id="ARBA00022697"/>
    </source>
</evidence>
<dbReference type="SUPFAM" id="SSF56112">
    <property type="entry name" value="Protein kinase-like (PK-like)"/>
    <property type="match status" value="1"/>
</dbReference>
<dbReference type="GO" id="GO:0009088">
    <property type="term" value="P:threonine biosynthetic process"/>
    <property type="evidence" value="ECO:0007669"/>
    <property type="project" value="UniProtKB-UniRule"/>
</dbReference>
<dbReference type="GO" id="GO:0004413">
    <property type="term" value="F:homoserine kinase activity"/>
    <property type="evidence" value="ECO:0007669"/>
    <property type="project" value="UniProtKB-UniRule"/>
</dbReference>
<evidence type="ECO:0000313" key="12">
    <source>
        <dbReference type="Proteomes" id="UP000061135"/>
    </source>
</evidence>
<dbReference type="InterPro" id="IPR002575">
    <property type="entry name" value="Aminoglycoside_PTrfase"/>
</dbReference>
<proteinExistence type="inferred from homology"/>
<sequence>MAVFTPIELSDISAWISSDFDIGQALDIRGIHGGIENSNFFLDTEKDGKKQEYVLTIFERLSAEQLPYYLDLMRHLANKSIPVPKPLENKQGQILFTLKGKPAAIVSKLPGVSRLAPEAKHCALIGEYLAKMHLASSDFKHTQENLRSLAWWQKTVPQVLSHLSDAQKELLTSELATQEQFFTSEVYALLPQGASHCDLFRDNVLFDPQGTSDGSQDQLGGFFDFYFAGTDKWLFDLAVTANDWCLADNKQDLDPARFKALMDAYQAVRPLSKEEQASWPLMVRAAALRFWISRLWDFYLPRDAQMLTPHDPRHFENILLSRKAI</sequence>
<dbReference type="InterPro" id="IPR011009">
    <property type="entry name" value="Kinase-like_dom_sf"/>
</dbReference>
<evidence type="ECO:0000256" key="8">
    <source>
        <dbReference type="HAMAP-Rule" id="MF_00301"/>
    </source>
</evidence>
<accession>A0A0E3ZMN2</accession>
<comment type="similarity">
    <text evidence="7 8">Belongs to the pseudomonas-type ThrB family.</text>
</comment>
<dbReference type="CDD" id="cd05153">
    <property type="entry name" value="HomoserineK_II"/>
    <property type="match status" value="1"/>
</dbReference>
<dbReference type="PATRIC" id="fig|576611.7.peg.1736"/>
<dbReference type="GO" id="GO:0005524">
    <property type="term" value="F:ATP binding"/>
    <property type="evidence" value="ECO:0007669"/>
    <property type="project" value="UniProtKB-KW"/>
</dbReference>
<evidence type="ECO:0000256" key="7">
    <source>
        <dbReference type="ARBA" id="ARBA00038240"/>
    </source>
</evidence>
<dbReference type="HAMAP" id="MF_00301">
    <property type="entry name" value="Homoser_kinase_2"/>
    <property type="match status" value="1"/>
</dbReference>
<evidence type="ECO:0000259" key="10">
    <source>
        <dbReference type="Pfam" id="PF01636"/>
    </source>
</evidence>
<dbReference type="HOGENOM" id="CLU_053300_0_0_4"/>
<feature type="domain" description="Aminoglycoside phosphotransferase" evidence="10">
    <location>
        <begin position="27"/>
        <end position="270"/>
    </location>
</feature>
<dbReference type="UniPathway" id="UPA00050">
    <property type="reaction ID" value="UER00064"/>
</dbReference>
<dbReference type="PANTHER" id="PTHR21064">
    <property type="entry name" value="AMINOGLYCOSIDE PHOSPHOTRANSFERASE DOMAIN-CONTAINING PROTEIN-RELATED"/>
    <property type="match status" value="1"/>
</dbReference>
<keyword evidence="12" id="KW-1185">Reference proteome</keyword>
<name>A0A0E3ZMN2_9BURK</name>
<evidence type="ECO:0000256" key="2">
    <source>
        <dbReference type="ARBA" id="ARBA00022679"/>
    </source>
</evidence>
<keyword evidence="2 8" id="KW-0808">Transferase</keyword>
<dbReference type="EMBL" id="CP007501">
    <property type="protein sequence ID" value="AKD26041.1"/>
    <property type="molecule type" value="Genomic_DNA"/>
</dbReference>
<dbReference type="STRING" id="1835254.CL55_00017080"/>
<comment type="pathway">
    <text evidence="8">Amino-acid biosynthesis; L-threonine biosynthesis; L-threonine from L-aspartate: step 4/5.</text>
</comment>
<dbReference type="RefSeq" id="WP_046330718.1">
    <property type="nucleotide sequence ID" value="NZ_CP007501.1"/>
</dbReference>
<evidence type="ECO:0000256" key="5">
    <source>
        <dbReference type="ARBA" id="ARBA00022777"/>
    </source>
</evidence>
<dbReference type="Gene3D" id="3.30.200.20">
    <property type="entry name" value="Phosphorylase Kinase, domain 1"/>
    <property type="match status" value="1"/>
</dbReference>
<dbReference type="Pfam" id="PF01636">
    <property type="entry name" value="APH"/>
    <property type="match status" value="1"/>
</dbReference>
<dbReference type="Proteomes" id="UP000061135">
    <property type="component" value="Chromosome"/>
</dbReference>
<comment type="catalytic activity">
    <reaction evidence="8">
        <text>L-homoserine + ATP = O-phospho-L-homoserine + ADP + H(+)</text>
        <dbReference type="Rhea" id="RHEA:13985"/>
        <dbReference type="ChEBI" id="CHEBI:15378"/>
        <dbReference type="ChEBI" id="CHEBI:30616"/>
        <dbReference type="ChEBI" id="CHEBI:57476"/>
        <dbReference type="ChEBI" id="CHEBI:57590"/>
        <dbReference type="ChEBI" id="CHEBI:456216"/>
        <dbReference type="EC" id="2.7.1.39"/>
    </reaction>
</comment>